<feature type="region of interest" description="Disordered" evidence="1">
    <location>
        <begin position="67"/>
        <end position="90"/>
    </location>
</feature>
<dbReference type="AlphaFoldDB" id="A0AAV3PMJ7"/>
<dbReference type="EMBL" id="BAABME010001738">
    <property type="protein sequence ID" value="GAA0151197.1"/>
    <property type="molecule type" value="Genomic_DNA"/>
</dbReference>
<gene>
    <name evidence="3" type="ORF">LIER_09970</name>
</gene>
<dbReference type="Proteomes" id="UP001454036">
    <property type="component" value="Unassembled WGS sequence"/>
</dbReference>
<dbReference type="InterPro" id="IPR057670">
    <property type="entry name" value="SH3_retrovirus"/>
</dbReference>
<evidence type="ECO:0000313" key="3">
    <source>
        <dbReference type="EMBL" id="GAA0151197.1"/>
    </source>
</evidence>
<organism evidence="3 4">
    <name type="scientific">Lithospermum erythrorhizon</name>
    <name type="common">Purple gromwell</name>
    <name type="synonym">Lithospermum officinale var. erythrorhizon</name>
    <dbReference type="NCBI Taxonomy" id="34254"/>
    <lineage>
        <taxon>Eukaryota</taxon>
        <taxon>Viridiplantae</taxon>
        <taxon>Streptophyta</taxon>
        <taxon>Embryophyta</taxon>
        <taxon>Tracheophyta</taxon>
        <taxon>Spermatophyta</taxon>
        <taxon>Magnoliopsida</taxon>
        <taxon>eudicotyledons</taxon>
        <taxon>Gunneridae</taxon>
        <taxon>Pentapetalae</taxon>
        <taxon>asterids</taxon>
        <taxon>lamiids</taxon>
        <taxon>Boraginales</taxon>
        <taxon>Boraginaceae</taxon>
        <taxon>Boraginoideae</taxon>
        <taxon>Lithospermeae</taxon>
        <taxon>Lithospermum</taxon>
    </lineage>
</organism>
<feature type="domain" description="Retroviral polymerase SH3-like" evidence="2">
    <location>
        <begin position="8"/>
        <end position="32"/>
    </location>
</feature>
<accession>A0AAV3PMJ7</accession>
<comment type="caution">
    <text evidence="3">The sequence shown here is derived from an EMBL/GenBank/DDBJ whole genome shotgun (WGS) entry which is preliminary data.</text>
</comment>
<proteinExistence type="predicted"/>
<evidence type="ECO:0000313" key="4">
    <source>
        <dbReference type="Proteomes" id="UP001454036"/>
    </source>
</evidence>
<sequence length="149" mass="15825">MFLYNLNSKGYKFAPRSQKCVFVGYPNGNKGCEFPFAVASGSASSPNDQPNLPIIEDDDEVFMSCPPATPIEGGTPVPAMAAQPVPDHAEPVEQAEAIEAPGVHEQVDTMESLPGSTSAPSKHESLGRGLHAKQPLVLLQVRKLSNPPC</sequence>
<evidence type="ECO:0000259" key="2">
    <source>
        <dbReference type="Pfam" id="PF25597"/>
    </source>
</evidence>
<reference evidence="3 4" key="1">
    <citation type="submission" date="2024-01" db="EMBL/GenBank/DDBJ databases">
        <title>The complete chloroplast genome sequence of Lithospermum erythrorhizon: insights into the phylogenetic relationship among Boraginaceae species and the maternal lineages of purple gromwells.</title>
        <authorList>
            <person name="Okada T."/>
            <person name="Watanabe K."/>
        </authorList>
    </citation>
    <scope>NUCLEOTIDE SEQUENCE [LARGE SCALE GENOMIC DNA]</scope>
</reference>
<name>A0AAV3PMJ7_LITER</name>
<evidence type="ECO:0000256" key="1">
    <source>
        <dbReference type="SAM" id="MobiDB-lite"/>
    </source>
</evidence>
<dbReference type="Pfam" id="PF25597">
    <property type="entry name" value="SH3_retrovirus"/>
    <property type="match status" value="1"/>
</dbReference>
<protein>
    <recommendedName>
        <fullName evidence="2">Retroviral polymerase SH3-like domain-containing protein</fullName>
    </recommendedName>
</protein>
<feature type="region of interest" description="Disordered" evidence="1">
    <location>
        <begin position="108"/>
        <end position="132"/>
    </location>
</feature>
<keyword evidence="4" id="KW-1185">Reference proteome</keyword>